<proteinExistence type="predicted"/>
<name>A0ABV0KKX7_9CYAN</name>
<dbReference type="Pfam" id="PF01048">
    <property type="entry name" value="PNP_UDP_1"/>
    <property type="match status" value="1"/>
</dbReference>
<gene>
    <name evidence="3" type="ORF">NDI38_15795</name>
</gene>
<keyword evidence="1" id="KW-0732">Signal</keyword>
<dbReference type="InterPro" id="IPR000845">
    <property type="entry name" value="Nucleoside_phosphorylase_d"/>
</dbReference>
<reference evidence="3 4" key="1">
    <citation type="submission" date="2022-04" db="EMBL/GenBank/DDBJ databases">
        <title>Positive selection, recombination, and allopatry shape intraspecific diversity of widespread and dominant cyanobacteria.</title>
        <authorList>
            <person name="Wei J."/>
            <person name="Shu W."/>
            <person name="Hu C."/>
        </authorList>
    </citation>
    <scope>NUCLEOTIDE SEQUENCE [LARGE SCALE GENOMIC DNA]</scope>
    <source>
        <strain evidence="3 4">AS-A4</strain>
    </source>
</reference>
<dbReference type="EMBL" id="JAMPLM010000013">
    <property type="protein sequence ID" value="MEP1059902.1"/>
    <property type="molecule type" value="Genomic_DNA"/>
</dbReference>
<sequence>MTDVTSPATLHEAQAAPFLWSNTSMSAWGIKRLCAIALLCLAMATPQVSAKEAKPKRCLTECKARFGIVSAFGEEATILLAETTNKREYKINGNIFTTGKLRGNSVVIVLSGISTVNATMITQLLIDHFNVHHLLLSGIAGGINPNNKIGDVVVPSQWASPLEVYWHGNSNVPSPCGTPGDLLCLGLKLAQVTSTPNSAYQVPLPNGAVSTGLFMRDTFVRNNSNFPNGEYKFDYKVDPEMLAVAQSVKPQLDRCGAKNPSLCVSGQPVVRIGGRGVSGPVFLANPDYRNYLFKTIQAVSIDMETTAFAHVAYANEIPFIAFRSLSDLAGGNDFTDVGAFFGSGLAEGNESKFTLGFLDAWAKKYPETNE</sequence>
<feature type="signal peptide" evidence="1">
    <location>
        <begin position="1"/>
        <end position="50"/>
    </location>
</feature>
<protein>
    <submittedName>
        <fullName evidence="3">5'-methylthioadenosine/S-adenosylhomocysteine nucleosidase</fullName>
    </submittedName>
</protein>
<dbReference type="Gene3D" id="3.40.50.1580">
    <property type="entry name" value="Nucleoside phosphorylase domain"/>
    <property type="match status" value="1"/>
</dbReference>
<dbReference type="CDD" id="cd09008">
    <property type="entry name" value="MTAN"/>
    <property type="match status" value="1"/>
</dbReference>
<feature type="domain" description="Nucleoside phosphorylase" evidence="2">
    <location>
        <begin position="65"/>
        <end position="335"/>
    </location>
</feature>
<evidence type="ECO:0000313" key="3">
    <source>
        <dbReference type="EMBL" id="MEP1059902.1"/>
    </source>
</evidence>
<dbReference type="PANTHER" id="PTHR21234">
    <property type="entry name" value="PURINE NUCLEOSIDE PHOSPHORYLASE"/>
    <property type="match status" value="1"/>
</dbReference>
<dbReference type="RefSeq" id="WP_199305311.1">
    <property type="nucleotide sequence ID" value="NZ_JAMPLM010000013.1"/>
</dbReference>
<feature type="chain" id="PRO_5045848027" evidence="1">
    <location>
        <begin position="51"/>
        <end position="370"/>
    </location>
</feature>
<accession>A0ABV0KKX7</accession>
<comment type="caution">
    <text evidence="3">The sequence shown here is derived from an EMBL/GenBank/DDBJ whole genome shotgun (WGS) entry which is preliminary data.</text>
</comment>
<dbReference type="InterPro" id="IPR035994">
    <property type="entry name" value="Nucleoside_phosphorylase_sf"/>
</dbReference>
<organism evidence="3 4">
    <name type="scientific">Stenomitos frigidus AS-A4</name>
    <dbReference type="NCBI Taxonomy" id="2933935"/>
    <lineage>
        <taxon>Bacteria</taxon>
        <taxon>Bacillati</taxon>
        <taxon>Cyanobacteriota</taxon>
        <taxon>Cyanophyceae</taxon>
        <taxon>Leptolyngbyales</taxon>
        <taxon>Leptolyngbyaceae</taxon>
        <taxon>Stenomitos</taxon>
    </lineage>
</organism>
<dbReference type="Proteomes" id="UP001476950">
    <property type="component" value="Unassembled WGS sequence"/>
</dbReference>
<evidence type="ECO:0000313" key="4">
    <source>
        <dbReference type="Proteomes" id="UP001476950"/>
    </source>
</evidence>
<keyword evidence="4" id="KW-1185">Reference proteome</keyword>
<dbReference type="PANTHER" id="PTHR21234:SF42">
    <property type="entry name" value="PHOSPHORYLASE SUPERFAMILY PROTEIN"/>
    <property type="match status" value="1"/>
</dbReference>
<dbReference type="SUPFAM" id="SSF53167">
    <property type="entry name" value="Purine and uridine phosphorylases"/>
    <property type="match status" value="1"/>
</dbReference>
<evidence type="ECO:0000256" key="1">
    <source>
        <dbReference type="SAM" id="SignalP"/>
    </source>
</evidence>
<evidence type="ECO:0000259" key="2">
    <source>
        <dbReference type="Pfam" id="PF01048"/>
    </source>
</evidence>